<name>A0A1Y1I669_KLENI</name>
<feature type="signal peptide" evidence="1">
    <location>
        <begin position="1"/>
        <end position="25"/>
    </location>
</feature>
<proteinExistence type="predicted"/>
<keyword evidence="3" id="KW-1185">Reference proteome</keyword>
<gene>
    <name evidence="2" type="ORF">KFL_001800235</name>
</gene>
<evidence type="ECO:0000256" key="1">
    <source>
        <dbReference type="SAM" id="SignalP"/>
    </source>
</evidence>
<dbReference type="Proteomes" id="UP000054558">
    <property type="component" value="Unassembled WGS sequence"/>
</dbReference>
<dbReference type="AlphaFoldDB" id="A0A1Y1I669"/>
<feature type="chain" id="PRO_5013299266" evidence="1">
    <location>
        <begin position="26"/>
        <end position="231"/>
    </location>
</feature>
<protein>
    <submittedName>
        <fullName evidence="2">Uncharacterized protein</fullName>
    </submittedName>
</protein>
<sequence>MATTPHLPTALSVAFLTLQVALIAGEISNSVPGEVSLVGEWRAFPGRSFSAPGGSAHLGGRGAVLQRNVTGFVPGNAYRLSFQMKGDVSTSVALVFSSGATAIMTSTVDDGRVKVGYFIAAESSGTLAVSLFGKGKAAEAYPDDVTITPVSPSNSNKLPAEALTRREVISVALGDACPSTAPNPCYNWDGSSKACCPDGCGINTGPMASCTGGCTSEASARTEPRGFIQIL</sequence>
<reference evidence="2 3" key="1">
    <citation type="journal article" date="2014" name="Nat. Commun.">
        <title>Klebsormidium flaccidum genome reveals primary factors for plant terrestrial adaptation.</title>
        <authorList>
            <person name="Hori K."/>
            <person name="Maruyama F."/>
            <person name="Fujisawa T."/>
            <person name="Togashi T."/>
            <person name="Yamamoto N."/>
            <person name="Seo M."/>
            <person name="Sato S."/>
            <person name="Yamada T."/>
            <person name="Mori H."/>
            <person name="Tajima N."/>
            <person name="Moriyama T."/>
            <person name="Ikeuchi M."/>
            <person name="Watanabe M."/>
            <person name="Wada H."/>
            <person name="Kobayashi K."/>
            <person name="Saito M."/>
            <person name="Masuda T."/>
            <person name="Sasaki-Sekimoto Y."/>
            <person name="Mashiguchi K."/>
            <person name="Awai K."/>
            <person name="Shimojima M."/>
            <person name="Masuda S."/>
            <person name="Iwai M."/>
            <person name="Nobusawa T."/>
            <person name="Narise T."/>
            <person name="Kondo S."/>
            <person name="Saito H."/>
            <person name="Sato R."/>
            <person name="Murakawa M."/>
            <person name="Ihara Y."/>
            <person name="Oshima-Yamada Y."/>
            <person name="Ohtaka K."/>
            <person name="Satoh M."/>
            <person name="Sonobe K."/>
            <person name="Ishii M."/>
            <person name="Ohtani R."/>
            <person name="Kanamori-Sato M."/>
            <person name="Honoki R."/>
            <person name="Miyazaki D."/>
            <person name="Mochizuki H."/>
            <person name="Umetsu J."/>
            <person name="Higashi K."/>
            <person name="Shibata D."/>
            <person name="Kamiya Y."/>
            <person name="Sato N."/>
            <person name="Nakamura Y."/>
            <person name="Tabata S."/>
            <person name="Ida S."/>
            <person name="Kurokawa K."/>
            <person name="Ohta H."/>
        </authorList>
    </citation>
    <scope>NUCLEOTIDE SEQUENCE [LARGE SCALE GENOMIC DNA]</scope>
    <source>
        <strain evidence="2 3">NIES-2285</strain>
    </source>
</reference>
<organism evidence="2 3">
    <name type="scientific">Klebsormidium nitens</name>
    <name type="common">Green alga</name>
    <name type="synonym">Ulothrix nitens</name>
    <dbReference type="NCBI Taxonomy" id="105231"/>
    <lineage>
        <taxon>Eukaryota</taxon>
        <taxon>Viridiplantae</taxon>
        <taxon>Streptophyta</taxon>
        <taxon>Klebsormidiophyceae</taxon>
        <taxon>Klebsormidiales</taxon>
        <taxon>Klebsormidiaceae</taxon>
        <taxon>Klebsormidium</taxon>
    </lineage>
</organism>
<dbReference type="EMBL" id="DF237129">
    <property type="protein sequence ID" value="GAQ84216.1"/>
    <property type="molecule type" value="Genomic_DNA"/>
</dbReference>
<evidence type="ECO:0000313" key="3">
    <source>
        <dbReference type="Proteomes" id="UP000054558"/>
    </source>
</evidence>
<accession>A0A1Y1I669</accession>
<keyword evidence="1" id="KW-0732">Signal</keyword>
<evidence type="ECO:0000313" key="2">
    <source>
        <dbReference type="EMBL" id="GAQ84216.1"/>
    </source>
</evidence>